<gene>
    <name evidence="2" type="ORF">JOF46_003034</name>
</gene>
<evidence type="ECO:0000313" key="2">
    <source>
        <dbReference type="EMBL" id="MBP2375122.1"/>
    </source>
</evidence>
<dbReference type="EMBL" id="JAGIOE010000001">
    <property type="protein sequence ID" value="MBP2375122.1"/>
    <property type="molecule type" value="Genomic_DNA"/>
</dbReference>
<evidence type="ECO:0000313" key="3">
    <source>
        <dbReference type="Proteomes" id="UP000766570"/>
    </source>
</evidence>
<dbReference type="SUPFAM" id="SSF51735">
    <property type="entry name" value="NAD(P)-binding Rossmann-fold domains"/>
    <property type="match status" value="1"/>
</dbReference>
<dbReference type="InterPro" id="IPR051783">
    <property type="entry name" value="NAD(P)-dependent_oxidoreduct"/>
</dbReference>
<comment type="caution">
    <text evidence="2">The sequence shown here is derived from an EMBL/GenBank/DDBJ whole genome shotgun (WGS) entry which is preliminary data.</text>
</comment>
<dbReference type="PANTHER" id="PTHR48079">
    <property type="entry name" value="PROTEIN YEEZ"/>
    <property type="match status" value="1"/>
</dbReference>
<evidence type="ECO:0000259" key="1">
    <source>
        <dbReference type="Pfam" id="PF01370"/>
    </source>
</evidence>
<organism evidence="2 3">
    <name type="scientific">Paeniglutamicibacter psychrophenolicus</name>
    <dbReference type="NCBI Taxonomy" id="257454"/>
    <lineage>
        <taxon>Bacteria</taxon>
        <taxon>Bacillati</taxon>
        <taxon>Actinomycetota</taxon>
        <taxon>Actinomycetes</taxon>
        <taxon>Micrococcales</taxon>
        <taxon>Micrococcaceae</taxon>
        <taxon>Paeniglutamicibacter</taxon>
    </lineage>
</organism>
<dbReference type="Pfam" id="PF01370">
    <property type="entry name" value="Epimerase"/>
    <property type="match status" value="1"/>
</dbReference>
<dbReference type="InterPro" id="IPR001509">
    <property type="entry name" value="Epimerase_deHydtase"/>
</dbReference>
<dbReference type="Gene3D" id="3.40.50.720">
    <property type="entry name" value="NAD(P)-binding Rossmann-like Domain"/>
    <property type="match status" value="1"/>
</dbReference>
<dbReference type="InterPro" id="IPR036291">
    <property type="entry name" value="NAD(P)-bd_dom_sf"/>
</dbReference>
<protein>
    <submittedName>
        <fullName evidence="2">Nucleoside-diphosphate-sugar epimerase</fullName>
    </submittedName>
</protein>
<feature type="domain" description="NAD-dependent epimerase/dehydratase" evidence="1">
    <location>
        <begin position="3"/>
        <end position="218"/>
    </location>
</feature>
<dbReference type="Proteomes" id="UP000766570">
    <property type="component" value="Unassembled WGS sequence"/>
</dbReference>
<reference evidence="2 3" key="1">
    <citation type="submission" date="2021-03" db="EMBL/GenBank/DDBJ databases">
        <title>Sequencing the genomes of 1000 actinobacteria strains.</title>
        <authorList>
            <person name="Klenk H.-P."/>
        </authorList>
    </citation>
    <scope>NUCLEOTIDE SEQUENCE [LARGE SCALE GENOMIC DNA]</scope>
    <source>
        <strain evidence="2 3">DSM 15454</strain>
    </source>
</reference>
<dbReference type="PANTHER" id="PTHR48079:SF6">
    <property type="entry name" value="NAD(P)-BINDING DOMAIN-CONTAINING PROTEIN-RELATED"/>
    <property type="match status" value="1"/>
</dbReference>
<dbReference type="RefSeq" id="WP_209908402.1">
    <property type="nucleotide sequence ID" value="NZ_BAAAMI010000008.1"/>
</dbReference>
<name>A0ABS4WG02_9MICC</name>
<sequence length="341" mass="35952">MKVLVTGASGFLGSHMAEALVRDGHEVRAAARSLARIRHALQLRGCFEEVEPVEADTTIEEDVERAVAGCDAVVHAAASYTLDPRRAANVLAQNVRGTELVLGKAVQRGLDPIIHISSYAALLPGAPEITADSPVGRPPTAYALSKARSEDIARAHQAAGAPVTIIQPGMVWGPGDPASGESTLFARWILGGQMPMGIPGRVPVVDVRDVAAAVAACLVPARGPRRYLATGELVSMRDIQGIVAQAAGRRPPRGSMPAKPLLAMARLADRVQSILPVRLPVNYQGVWTALNCPRCDASKAERELGVVFRPAAESILETAHAVLAARAAEAGSPRRKRRSSS</sequence>
<proteinExistence type="predicted"/>
<accession>A0ABS4WG02</accession>
<keyword evidence="3" id="KW-1185">Reference proteome</keyword>